<dbReference type="Gene3D" id="1.20.1310.10">
    <property type="entry name" value="Cullin Repeats"/>
    <property type="match status" value="1"/>
</dbReference>
<sequence>MSKTKKKSAQVSQAGSSSEVSNNNSSSSSASAGATTSAAATSSSSQKAVATTVPKNLIPPLPNPATGSANPAASLHALWGYLQPALDHIVRSPTNNTSKAPPIDVAYHMGIHTAVYNYFTSQSETIPTGPGYRDSFLPSNTLSPSSFARTGFGSIGVAGTVGGGGGGGGGDKGKVSGTDLYEQLDRYYADAAREVFLGTPHDDTTLVHYLVPCFNRFSSGTQSVNRLLNYVNRHYVKRAVDEDKGWLRLADVFDAVAKSIQEDDTREKIQKRLRERRVDELKKWGYKEGGSQELIAQAEASAEAASSLDRVVPLSALGYRRFRIECIDPLLAVPKTKKGKKKKIPTPSGGSGSEPPKPTMPKGRLARAVKELLEGEGGDVEERRRLAGELAIVLRTVGIKVDHPLRKKLDRFAPQL</sequence>
<dbReference type="EMBL" id="JANAWD010000679">
    <property type="protein sequence ID" value="KAJ3476684.1"/>
    <property type="molecule type" value="Genomic_DNA"/>
</dbReference>
<evidence type="ECO:0000313" key="3">
    <source>
        <dbReference type="Proteomes" id="UP001212997"/>
    </source>
</evidence>
<accession>A0AAD5USJ8</accession>
<evidence type="ECO:0000313" key="2">
    <source>
        <dbReference type="EMBL" id="KAJ3476684.1"/>
    </source>
</evidence>
<gene>
    <name evidence="2" type="ORF">NLI96_g10992</name>
</gene>
<feature type="region of interest" description="Disordered" evidence="1">
    <location>
        <begin position="1"/>
        <end position="48"/>
    </location>
</feature>
<organism evidence="2 3">
    <name type="scientific">Meripilus lineatus</name>
    <dbReference type="NCBI Taxonomy" id="2056292"/>
    <lineage>
        <taxon>Eukaryota</taxon>
        <taxon>Fungi</taxon>
        <taxon>Dikarya</taxon>
        <taxon>Basidiomycota</taxon>
        <taxon>Agaricomycotina</taxon>
        <taxon>Agaricomycetes</taxon>
        <taxon>Polyporales</taxon>
        <taxon>Meripilaceae</taxon>
        <taxon>Meripilus</taxon>
    </lineage>
</organism>
<dbReference type="AlphaFoldDB" id="A0AAD5USJ8"/>
<dbReference type="Proteomes" id="UP001212997">
    <property type="component" value="Unassembled WGS sequence"/>
</dbReference>
<dbReference type="SUPFAM" id="SSF74788">
    <property type="entry name" value="Cullin repeat-like"/>
    <property type="match status" value="1"/>
</dbReference>
<feature type="region of interest" description="Disordered" evidence="1">
    <location>
        <begin position="337"/>
        <end position="363"/>
    </location>
</feature>
<dbReference type="InterPro" id="IPR016159">
    <property type="entry name" value="Cullin_repeat-like_dom_sf"/>
</dbReference>
<name>A0AAD5USJ8_9APHY</name>
<keyword evidence="3" id="KW-1185">Reference proteome</keyword>
<evidence type="ECO:0000256" key="1">
    <source>
        <dbReference type="SAM" id="MobiDB-lite"/>
    </source>
</evidence>
<feature type="compositionally biased region" description="Low complexity" evidence="1">
    <location>
        <begin position="14"/>
        <end position="48"/>
    </location>
</feature>
<comment type="caution">
    <text evidence="2">The sequence shown here is derived from an EMBL/GenBank/DDBJ whole genome shotgun (WGS) entry which is preliminary data.</text>
</comment>
<protein>
    <submittedName>
        <fullName evidence="2">Uncharacterized protein</fullName>
    </submittedName>
</protein>
<reference evidence="2" key="1">
    <citation type="submission" date="2022-07" db="EMBL/GenBank/DDBJ databases">
        <title>Genome Sequence of Physisporinus lineatus.</title>
        <authorList>
            <person name="Buettner E."/>
        </authorList>
    </citation>
    <scope>NUCLEOTIDE SEQUENCE</scope>
    <source>
        <strain evidence="2">VT162</strain>
    </source>
</reference>
<proteinExistence type="predicted"/>